<accession>A0A813Y1G4</accession>
<dbReference type="AlphaFoldDB" id="A0A813Y1G4"/>
<reference evidence="1" key="1">
    <citation type="submission" date="2021-02" db="EMBL/GenBank/DDBJ databases">
        <authorList>
            <person name="Nowell W R."/>
        </authorList>
    </citation>
    <scope>NUCLEOTIDE SEQUENCE</scope>
    <source>
        <strain evidence="1">Ploen Becks lab</strain>
    </source>
</reference>
<proteinExistence type="predicted"/>
<organism evidence="1 2">
    <name type="scientific">Brachionus calyciflorus</name>
    <dbReference type="NCBI Taxonomy" id="104777"/>
    <lineage>
        <taxon>Eukaryota</taxon>
        <taxon>Metazoa</taxon>
        <taxon>Spiralia</taxon>
        <taxon>Gnathifera</taxon>
        <taxon>Rotifera</taxon>
        <taxon>Eurotatoria</taxon>
        <taxon>Monogononta</taxon>
        <taxon>Pseudotrocha</taxon>
        <taxon>Ploima</taxon>
        <taxon>Brachionidae</taxon>
        <taxon>Brachionus</taxon>
    </lineage>
</organism>
<dbReference type="EMBL" id="CAJNOC010001623">
    <property type="protein sequence ID" value="CAF0879250.1"/>
    <property type="molecule type" value="Genomic_DNA"/>
</dbReference>
<gene>
    <name evidence="1" type="ORF">OXX778_LOCUS10330</name>
</gene>
<feature type="non-terminal residue" evidence="1">
    <location>
        <position position="1"/>
    </location>
</feature>
<name>A0A813Y1G4_9BILA</name>
<dbReference type="Proteomes" id="UP000663879">
    <property type="component" value="Unassembled WGS sequence"/>
</dbReference>
<evidence type="ECO:0000313" key="2">
    <source>
        <dbReference type="Proteomes" id="UP000663879"/>
    </source>
</evidence>
<protein>
    <submittedName>
        <fullName evidence="1">Uncharacterized protein</fullName>
    </submittedName>
</protein>
<comment type="caution">
    <text evidence="1">The sequence shown here is derived from an EMBL/GenBank/DDBJ whole genome shotgun (WGS) entry which is preliminary data.</text>
</comment>
<keyword evidence="2" id="KW-1185">Reference proteome</keyword>
<sequence length="521" mass="60303">VYEFESCGNESCKNWIFESSPSIGNYSNLINCGSFTTKNGLNRISLPQPIWIRKGSIIVLHTSTWNPILIDSIDEHEIPDYSFAENVSIRIDMKRSLRFCFRALIDQSFYYTKFSYFREIEFETDENFRLVDIVATIVENNMTINKRINVSNVKETYEMDLICDQFTYDLNLNCTIQLISSSPRLNFTISVSDNTTVISSSLSKNTLLVNYFGLPISKYLMEYNGAFSKDRIILLTNTEFKFDSQVIGFELFTFYNLHTSIPIEIISFNQMCNSTITCSEYLINQATITNYKTVASLSIQTTKNGLNTVFLKKPIWVTKGSMVVIKLASVYYDCSGQAKYSDYLFTQLNKTSFKIERLNTDYNYAHYFNVLLDTKFYINSYYFMHEFPDENIYNINVALNSKILHKRINIKKTRLIQTICSNSTFTIDKIIQCSSIVTTFNKKDEVEVNVQNDSKMVHNFSDSNYISYFGIEVPTYIDKENIESSIIGDFILPLTEFKFDAYILGFQFYANKSGQILVYVS</sequence>
<evidence type="ECO:0000313" key="1">
    <source>
        <dbReference type="EMBL" id="CAF0879250.1"/>
    </source>
</evidence>